<keyword evidence="1" id="KW-1133">Transmembrane helix</keyword>
<protein>
    <submittedName>
        <fullName evidence="2">GNAT family N-acetyltransferase</fullName>
        <ecNumber evidence="2">2.3.1.-</ecNumber>
    </submittedName>
</protein>
<accession>A0AAQ3EPJ1</accession>
<dbReference type="RefSeq" id="WP_242304378.1">
    <property type="nucleotide sequence ID" value="NZ_CP023257.1"/>
</dbReference>
<feature type="transmembrane region" description="Helical" evidence="1">
    <location>
        <begin position="20"/>
        <end position="40"/>
    </location>
</feature>
<reference evidence="2" key="1">
    <citation type="submission" date="2023-05" db="EMBL/GenBank/DDBJ databases">
        <title>Complete genome sequence of Bacillus subtilis SRCM117797 isolated from Soybean paste.</title>
        <authorList>
            <person name="Abraha H.B."/>
            <person name="Kim K.-P."/>
            <person name="Ryu M.-S."/>
            <person name="Jeong D.-Y."/>
        </authorList>
    </citation>
    <scope>NUCLEOTIDE SEQUENCE</scope>
    <source>
        <strain evidence="2">SRCM117797</strain>
    </source>
</reference>
<dbReference type="EC" id="2.3.1.-" evidence="2"/>
<dbReference type="EMBL" id="CP125292">
    <property type="protein sequence ID" value="WHM22242.1"/>
    <property type="molecule type" value="Genomic_DNA"/>
</dbReference>
<evidence type="ECO:0000313" key="3">
    <source>
        <dbReference type="Proteomes" id="UP001229422"/>
    </source>
</evidence>
<dbReference type="Gene3D" id="3.40.630.30">
    <property type="match status" value="1"/>
</dbReference>
<organism evidence="2 3">
    <name type="scientific">Bacillus subtilis</name>
    <dbReference type="NCBI Taxonomy" id="1423"/>
    <lineage>
        <taxon>Bacteria</taxon>
        <taxon>Bacillati</taxon>
        <taxon>Bacillota</taxon>
        <taxon>Bacilli</taxon>
        <taxon>Bacillales</taxon>
        <taxon>Bacillaceae</taxon>
        <taxon>Bacillus</taxon>
    </lineage>
</organism>
<evidence type="ECO:0000313" key="2">
    <source>
        <dbReference type="EMBL" id="WHM22242.1"/>
    </source>
</evidence>
<keyword evidence="1" id="KW-0472">Membrane</keyword>
<dbReference type="GO" id="GO:0016746">
    <property type="term" value="F:acyltransferase activity"/>
    <property type="evidence" value="ECO:0007669"/>
    <property type="project" value="UniProtKB-KW"/>
</dbReference>
<evidence type="ECO:0000256" key="1">
    <source>
        <dbReference type="SAM" id="Phobius"/>
    </source>
</evidence>
<keyword evidence="2" id="KW-0808">Transferase</keyword>
<sequence length="111" mass="12112">MVVVALLKHRDKPDINLIDYIAAGGITLIKMGGFSVLNMLTVTNEAEKSYNSLKEPAWYLEVLGVSPFYQGKSLGSKMINDCLISFISKCGDGILALIMNTDLNGSFYKSS</sequence>
<dbReference type="AlphaFoldDB" id="A0AAQ3EPJ1"/>
<dbReference type="Proteomes" id="UP001229422">
    <property type="component" value="Chromosome"/>
</dbReference>
<keyword evidence="1" id="KW-0812">Transmembrane</keyword>
<proteinExistence type="predicted"/>
<gene>
    <name evidence="2" type="ORF">QL281_03885</name>
</gene>
<keyword evidence="2" id="KW-0012">Acyltransferase</keyword>
<name>A0AAQ3EPJ1_BACIU</name>